<sequence>MKPQIAFIKHATVLGGMTMRAQKAGEMIVGTDHRARIEQMQSELAALNKRLEEVEKTQADAQTLESLKQSAIRACKQIDEARCAMATDHLVALLAK</sequence>
<keyword evidence="3" id="KW-1185">Reference proteome</keyword>
<keyword evidence="1" id="KW-0175">Coiled coil</keyword>
<evidence type="ECO:0000256" key="1">
    <source>
        <dbReference type="SAM" id="Coils"/>
    </source>
</evidence>
<name>A0A109JJ76_9BRAD</name>
<comment type="caution">
    <text evidence="2">The sequence shown here is derived from an EMBL/GenBank/DDBJ whole genome shotgun (WGS) entry which is preliminary data.</text>
</comment>
<dbReference type="AlphaFoldDB" id="A0A109JJ76"/>
<dbReference type="Proteomes" id="UP000057737">
    <property type="component" value="Unassembled WGS sequence"/>
</dbReference>
<proteinExistence type="predicted"/>
<protein>
    <submittedName>
        <fullName evidence="2">Uncharacterized protein</fullName>
    </submittedName>
</protein>
<evidence type="ECO:0000313" key="2">
    <source>
        <dbReference type="EMBL" id="KWV49839.1"/>
    </source>
</evidence>
<organism evidence="2 3">
    <name type="scientific">Bradyrhizobium macuxiense</name>
    <dbReference type="NCBI Taxonomy" id="1755647"/>
    <lineage>
        <taxon>Bacteria</taxon>
        <taxon>Pseudomonadati</taxon>
        <taxon>Pseudomonadota</taxon>
        <taxon>Alphaproteobacteria</taxon>
        <taxon>Hyphomicrobiales</taxon>
        <taxon>Nitrobacteraceae</taxon>
        <taxon>Bradyrhizobium</taxon>
    </lineage>
</organism>
<accession>A0A109JJ76</accession>
<dbReference type="EMBL" id="LNCU01000098">
    <property type="protein sequence ID" value="KWV49839.1"/>
    <property type="molecule type" value="Genomic_DNA"/>
</dbReference>
<dbReference type="RefSeq" id="WP_066512020.1">
    <property type="nucleotide sequence ID" value="NZ_LNCU01000098.1"/>
</dbReference>
<gene>
    <name evidence="2" type="ORF">AS156_15020</name>
</gene>
<reference evidence="2 3" key="1">
    <citation type="submission" date="2015-11" db="EMBL/GenBank/DDBJ databases">
        <title>Draft Genome Sequence of the Strain BR 10303 (Bradyrhizobium sp.) isolated from nodules of Centrolobium paraense.</title>
        <authorList>
            <person name="Zelli J.E."/>
            <person name="Simoes-Araujo J.L."/>
            <person name="Barauna A.C."/>
            <person name="Silva K."/>
        </authorList>
    </citation>
    <scope>NUCLEOTIDE SEQUENCE [LARGE SCALE GENOMIC DNA]</scope>
    <source>
        <strain evidence="2 3">BR 10303</strain>
    </source>
</reference>
<feature type="coiled-coil region" evidence="1">
    <location>
        <begin position="30"/>
        <end position="64"/>
    </location>
</feature>
<evidence type="ECO:0000313" key="3">
    <source>
        <dbReference type="Proteomes" id="UP000057737"/>
    </source>
</evidence>